<dbReference type="AlphaFoldDB" id="A0A0K1Q6F5"/>
<evidence type="ECO:0000259" key="1">
    <source>
        <dbReference type="Pfam" id="PF07603"/>
    </source>
</evidence>
<evidence type="ECO:0000313" key="2">
    <source>
        <dbReference type="EMBL" id="AKV01313.1"/>
    </source>
</evidence>
<dbReference type="KEGG" id="llu:AKJ09_07976"/>
<keyword evidence="3" id="KW-1185">Reference proteome</keyword>
<dbReference type="PANTHER" id="PTHR35812">
    <property type="entry name" value="LIPOPROTEIN"/>
    <property type="match status" value="1"/>
</dbReference>
<dbReference type="EMBL" id="CP012333">
    <property type="protein sequence ID" value="AKV01313.1"/>
    <property type="molecule type" value="Genomic_DNA"/>
</dbReference>
<accession>A0A0K1Q6F5</accession>
<gene>
    <name evidence="2" type="ORF">AKJ09_07976</name>
</gene>
<dbReference type="STRING" id="1391654.AKJ09_07976"/>
<reference evidence="2 3" key="1">
    <citation type="submission" date="2015-08" db="EMBL/GenBank/DDBJ databases">
        <authorList>
            <person name="Babu N.S."/>
            <person name="Beckwith C.J."/>
            <person name="Beseler K.G."/>
            <person name="Brison A."/>
            <person name="Carone J.V."/>
            <person name="Caskin T.P."/>
            <person name="Diamond M."/>
            <person name="Durham M.E."/>
            <person name="Foxe J.M."/>
            <person name="Go M."/>
            <person name="Henderson B.A."/>
            <person name="Jones I.B."/>
            <person name="McGettigan J.A."/>
            <person name="Micheletti S.J."/>
            <person name="Nasrallah M.E."/>
            <person name="Ortiz D."/>
            <person name="Piller C.R."/>
            <person name="Privatt S.R."/>
            <person name="Schneider S.L."/>
            <person name="Sharp S."/>
            <person name="Smith T.C."/>
            <person name="Stanton J.D."/>
            <person name="Ullery H.E."/>
            <person name="Wilson R.J."/>
            <person name="Serrano M.G."/>
            <person name="Buck G."/>
            <person name="Lee V."/>
            <person name="Wang Y."/>
            <person name="Carvalho R."/>
            <person name="Voegtly L."/>
            <person name="Shi R."/>
            <person name="Duckworth R."/>
            <person name="Johnson A."/>
            <person name="Loviza R."/>
            <person name="Walstead R."/>
            <person name="Shah Z."/>
            <person name="Kiflezghi M."/>
            <person name="Wade K."/>
            <person name="Ball S.L."/>
            <person name="Bradley K.W."/>
            <person name="Asai D.J."/>
            <person name="Bowman C.A."/>
            <person name="Russell D.A."/>
            <person name="Pope W.H."/>
            <person name="Jacobs-Sera D."/>
            <person name="Hendrix R.W."/>
            <person name="Hatfull G.F."/>
        </authorList>
    </citation>
    <scope>NUCLEOTIDE SEQUENCE [LARGE SCALE GENOMIC DNA]</scope>
    <source>
        <strain evidence="2 3">DSM 27648</strain>
    </source>
</reference>
<sequence>MLALPAIAACNSIIGLDQFTEGQCAGGRCPGPTGEEAGTDVNVPETSRPDVVTETGPGVSRVTWAKWIMPNDDASATSDNLLSYDEVGGVVTDKITSLVWQAASSPTPLDFEGARRFCQDQTGSWRLPSRIELVTLLDLRGQKKVAPPFENGTQLGPYWTSSEVRPVDTSGTTYWIVDFVTGHVRKQSPKETSFYVRCVRGGS</sequence>
<dbReference type="InterPro" id="IPR011460">
    <property type="entry name" value="Lcl_C"/>
</dbReference>
<evidence type="ECO:0000313" key="3">
    <source>
        <dbReference type="Proteomes" id="UP000064967"/>
    </source>
</evidence>
<protein>
    <recommendedName>
        <fullName evidence="1">Lcl C-terminal domain-containing protein</fullName>
    </recommendedName>
</protein>
<proteinExistence type="predicted"/>
<feature type="domain" description="Lcl C-terminal" evidence="1">
    <location>
        <begin position="89"/>
        <end position="200"/>
    </location>
</feature>
<dbReference type="PANTHER" id="PTHR35812:SF1">
    <property type="entry name" value="LIPOPROTEIN"/>
    <property type="match status" value="1"/>
</dbReference>
<dbReference type="Pfam" id="PF07603">
    <property type="entry name" value="Lcl_C"/>
    <property type="match status" value="1"/>
</dbReference>
<organism evidence="2 3">
    <name type="scientific">Labilithrix luteola</name>
    <dbReference type="NCBI Taxonomy" id="1391654"/>
    <lineage>
        <taxon>Bacteria</taxon>
        <taxon>Pseudomonadati</taxon>
        <taxon>Myxococcota</taxon>
        <taxon>Polyangia</taxon>
        <taxon>Polyangiales</taxon>
        <taxon>Labilitrichaceae</taxon>
        <taxon>Labilithrix</taxon>
    </lineage>
</organism>
<dbReference type="Proteomes" id="UP000064967">
    <property type="component" value="Chromosome"/>
</dbReference>
<name>A0A0K1Q6F5_9BACT</name>